<evidence type="ECO:0000313" key="8">
    <source>
        <dbReference type="EMBL" id="KAF0735671.1"/>
    </source>
</evidence>
<reference evidence="7 9" key="1">
    <citation type="submission" date="2019-07" db="EMBL/GenBank/DDBJ databases">
        <title>Genomics analysis of Aphanomyces spp. identifies a new class of oomycete effector associated with host adaptation.</title>
        <authorList>
            <person name="Gaulin E."/>
        </authorList>
    </citation>
    <scope>NUCLEOTIDE SEQUENCE [LARGE SCALE GENOMIC DNA]</scope>
    <source>
        <strain evidence="7 9">ATCC 201684</strain>
    </source>
</reference>
<evidence type="ECO:0000313" key="7">
    <source>
        <dbReference type="EMBL" id="KAF0735514.1"/>
    </source>
</evidence>
<feature type="transmembrane region" description="Helical" evidence="5">
    <location>
        <begin position="333"/>
        <end position="352"/>
    </location>
</feature>
<feature type="transmembrane region" description="Helical" evidence="5">
    <location>
        <begin position="293"/>
        <end position="312"/>
    </location>
</feature>
<dbReference type="AlphaFoldDB" id="A0A6G0X6A9"/>
<keyword evidence="4 5" id="KW-0472">Membrane</keyword>
<feature type="transmembrane region" description="Helical" evidence="5">
    <location>
        <begin position="261"/>
        <end position="281"/>
    </location>
</feature>
<dbReference type="GO" id="GO:0005385">
    <property type="term" value="F:zinc ion transmembrane transporter activity"/>
    <property type="evidence" value="ECO:0007669"/>
    <property type="project" value="TreeGrafter"/>
</dbReference>
<keyword evidence="6" id="KW-0732">Signal</keyword>
<dbReference type="EMBL" id="VJMJ01000094">
    <property type="protein sequence ID" value="KAF0735671.1"/>
    <property type="molecule type" value="Genomic_DNA"/>
</dbReference>
<evidence type="ECO:0000256" key="1">
    <source>
        <dbReference type="ARBA" id="ARBA00004141"/>
    </source>
</evidence>
<gene>
    <name evidence="8" type="ORF">Ae201684_007987</name>
    <name evidence="7" type="ORF">Ae201684_007995</name>
</gene>
<dbReference type="InterPro" id="IPR003689">
    <property type="entry name" value="ZIP"/>
</dbReference>
<dbReference type="VEuPathDB" id="FungiDB:AeMF1_021337"/>
<evidence type="ECO:0000256" key="3">
    <source>
        <dbReference type="ARBA" id="ARBA00022989"/>
    </source>
</evidence>
<protein>
    <submittedName>
        <fullName evidence="7">Uncharacterized protein</fullName>
    </submittedName>
</protein>
<feature type="transmembrane region" description="Helical" evidence="5">
    <location>
        <begin position="92"/>
        <end position="111"/>
    </location>
</feature>
<dbReference type="Pfam" id="PF02535">
    <property type="entry name" value="Zip"/>
    <property type="match status" value="1"/>
</dbReference>
<name>A0A6G0X6A9_9STRA</name>
<evidence type="ECO:0000256" key="4">
    <source>
        <dbReference type="ARBA" id="ARBA00023136"/>
    </source>
</evidence>
<evidence type="ECO:0000313" key="9">
    <source>
        <dbReference type="Proteomes" id="UP000481153"/>
    </source>
</evidence>
<evidence type="ECO:0000256" key="5">
    <source>
        <dbReference type="SAM" id="Phobius"/>
    </source>
</evidence>
<keyword evidence="9" id="KW-1185">Reference proteome</keyword>
<comment type="subcellular location">
    <subcellularLocation>
        <location evidence="1">Membrane</location>
        <topology evidence="1">Multi-pass membrane protein</topology>
    </subcellularLocation>
</comment>
<feature type="transmembrane region" description="Helical" evidence="5">
    <location>
        <begin position="230"/>
        <end position="254"/>
    </location>
</feature>
<evidence type="ECO:0000256" key="6">
    <source>
        <dbReference type="SAM" id="SignalP"/>
    </source>
</evidence>
<dbReference type="EMBL" id="VJMJ01000095">
    <property type="protein sequence ID" value="KAF0735514.1"/>
    <property type="molecule type" value="Genomic_DNA"/>
</dbReference>
<comment type="caution">
    <text evidence="7">The sequence shown here is derived from an EMBL/GenBank/DDBJ whole genome shotgun (WGS) entry which is preliminary data.</text>
</comment>
<keyword evidence="2 5" id="KW-0812">Transmembrane</keyword>
<dbReference type="Proteomes" id="UP000481153">
    <property type="component" value="Unassembled WGS sequence"/>
</dbReference>
<dbReference type="PANTHER" id="PTHR11040:SF44">
    <property type="entry name" value="PROTEIN ZNTC-RELATED"/>
    <property type="match status" value="1"/>
</dbReference>
<dbReference type="PANTHER" id="PTHR11040">
    <property type="entry name" value="ZINC/IRON TRANSPORTER"/>
    <property type="match status" value="1"/>
</dbReference>
<sequence length="355" mass="37825">MSRNVLICLLLLVGLAAAMRAHGSHDEEGHDHELQASTCGSVEEKEDYNQGLHTAAIFIVMGVSLVGSFLPVLSSVVACLRNSRSVLDLLNAFGIGVVVATACIHMIPAAIETLNDKCLNLSYEGLAMVIVVATVLLMQATETELVLSQTKSLTTDDDKDKSLEVYDPAVTPAGDAHAGHHHHHHHHAEEQTKAAARKKINVLIFEVGVAIHSVIIGLELGVATGTSFTTLLTAICFHQFFEGVAVGSSAVSAFSTIRSSILTAVVYSLSTPVGIAIGIGIHSTYSETSTTSLWVRGILDAMAGGILIYTGLVELLTYQYTINGDFHRMSSSFRLLCYTCVWMGACAMAVVGKWA</sequence>
<feature type="transmembrane region" description="Helical" evidence="5">
    <location>
        <begin position="200"/>
        <end position="218"/>
    </location>
</feature>
<proteinExistence type="predicted"/>
<feature type="chain" id="PRO_5036174216" evidence="6">
    <location>
        <begin position="19"/>
        <end position="355"/>
    </location>
</feature>
<feature type="signal peptide" evidence="6">
    <location>
        <begin position="1"/>
        <end position="18"/>
    </location>
</feature>
<accession>A0A6G0X6A9</accession>
<feature type="transmembrane region" description="Helical" evidence="5">
    <location>
        <begin position="123"/>
        <end position="141"/>
    </location>
</feature>
<keyword evidence="3 5" id="KW-1133">Transmembrane helix</keyword>
<dbReference type="GO" id="GO:0005886">
    <property type="term" value="C:plasma membrane"/>
    <property type="evidence" value="ECO:0007669"/>
    <property type="project" value="TreeGrafter"/>
</dbReference>
<feature type="transmembrane region" description="Helical" evidence="5">
    <location>
        <begin position="55"/>
        <end position="80"/>
    </location>
</feature>
<evidence type="ECO:0000256" key="2">
    <source>
        <dbReference type="ARBA" id="ARBA00022692"/>
    </source>
</evidence>
<organism evidence="7 9">
    <name type="scientific">Aphanomyces euteiches</name>
    <dbReference type="NCBI Taxonomy" id="100861"/>
    <lineage>
        <taxon>Eukaryota</taxon>
        <taxon>Sar</taxon>
        <taxon>Stramenopiles</taxon>
        <taxon>Oomycota</taxon>
        <taxon>Saprolegniomycetes</taxon>
        <taxon>Saprolegniales</taxon>
        <taxon>Verrucalvaceae</taxon>
        <taxon>Aphanomyces</taxon>
    </lineage>
</organism>